<dbReference type="EMBL" id="OA612601">
    <property type="protein sequence ID" value="CAD7207654.1"/>
    <property type="molecule type" value="Genomic_DNA"/>
</dbReference>
<organism evidence="1">
    <name type="scientific">Timema douglasi</name>
    <name type="common">Walking stick</name>
    <dbReference type="NCBI Taxonomy" id="61478"/>
    <lineage>
        <taxon>Eukaryota</taxon>
        <taxon>Metazoa</taxon>
        <taxon>Ecdysozoa</taxon>
        <taxon>Arthropoda</taxon>
        <taxon>Hexapoda</taxon>
        <taxon>Insecta</taxon>
        <taxon>Pterygota</taxon>
        <taxon>Neoptera</taxon>
        <taxon>Polyneoptera</taxon>
        <taxon>Phasmatodea</taxon>
        <taxon>Timematodea</taxon>
        <taxon>Timematoidea</taxon>
        <taxon>Timematidae</taxon>
        <taxon>Timema</taxon>
    </lineage>
</organism>
<reference evidence="1" key="1">
    <citation type="submission" date="2020-11" db="EMBL/GenBank/DDBJ databases">
        <authorList>
            <person name="Tran Van P."/>
        </authorList>
    </citation>
    <scope>NUCLEOTIDE SEQUENCE</scope>
</reference>
<accession>A0A7R8VZB4</accession>
<proteinExistence type="predicted"/>
<sequence length="119" mass="12947">MMAQGSVARMPGGKLHYRLELWRVPECSAGILSTWPVPSLENLGPWRQCRQLQNCHGTGPPTFPDPSDPGTRVSGLSLPGRALGDDLLVLLHEGGQSWFPRHPALGQLSTAGHSCHELY</sequence>
<evidence type="ECO:0000313" key="1">
    <source>
        <dbReference type="EMBL" id="CAD7207654.1"/>
    </source>
</evidence>
<protein>
    <submittedName>
        <fullName evidence="1">Uncharacterized protein</fullName>
    </submittedName>
</protein>
<dbReference type="AlphaFoldDB" id="A0A7R8VZB4"/>
<name>A0A7R8VZB4_TIMDO</name>
<gene>
    <name evidence="1" type="ORF">TDIB3V08_LOCUS13802</name>
</gene>